<evidence type="ECO:0000256" key="7">
    <source>
        <dbReference type="ARBA" id="ARBA00022989"/>
    </source>
</evidence>
<evidence type="ECO:0000256" key="6">
    <source>
        <dbReference type="ARBA" id="ARBA00022958"/>
    </source>
</evidence>
<evidence type="ECO:0000256" key="9">
    <source>
        <dbReference type="ARBA" id="ARBA00023136"/>
    </source>
</evidence>
<keyword evidence="2" id="KW-0813">Transport</keyword>
<evidence type="ECO:0000256" key="4">
    <source>
        <dbReference type="ARBA" id="ARBA00022692"/>
    </source>
</evidence>
<protein>
    <submittedName>
        <fullName evidence="13">Potassium voltage-gated channel protein Shab</fullName>
    </submittedName>
</protein>
<keyword evidence="10" id="KW-0407">Ion channel</keyword>
<dbReference type="EMBL" id="BMAO01001639">
    <property type="protein sequence ID" value="GFQ74902.1"/>
    <property type="molecule type" value="Genomic_DNA"/>
</dbReference>
<gene>
    <name evidence="13" type="primary">Shab</name>
    <name evidence="13" type="ORF">TNCT_654421</name>
</gene>
<dbReference type="PANTHER" id="PTHR11537">
    <property type="entry name" value="VOLTAGE-GATED POTASSIUM CHANNEL"/>
    <property type="match status" value="1"/>
</dbReference>
<dbReference type="InterPro" id="IPR003973">
    <property type="entry name" value="K_chnl_volt-dep_Kv2"/>
</dbReference>
<dbReference type="InterPro" id="IPR028325">
    <property type="entry name" value="VG_K_chnl"/>
</dbReference>
<keyword evidence="5" id="KW-0631">Potassium channel</keyword>
<feature type="transmembrane region" description="Helical" evidence="11">
    <location>
        <begin position="91"/>
        <end position="116"/>
    </location>
</feature>
<dbReference type="GO" id="GO:0008076">
    <property type="term" value="C:voltage-gated potassium channel complex"/>
    <property type="evidence" value="ECO:0007669"/>
    <property type="project" value="InterPro"/>
</dbReference>
<evidence type="ECO:0000256" key="1">
    <source>
        <dbReference type="ARBA" id="ARBA00004141"/>
    </source>
</evidence>
<sequence>MRILRILKLARHSTGLQSLGFTLRNSYKELGLLMLFLAIGVMIFSSLAYFAEKDEVDTKFSSIPETFWWASITMTTVGYGDICPTTPLGKVVGTVCCICGVLVIALPIPIIVNNFAEFYKNQMRREKALKRREAMEKARRDGSIVTFNRPVNLRDAFANSMDLINVLVETQHNVSQVDAGSLEEDSTHYTTTGTGCYRNHEHGFKTPGGQGEDNKTYQMTAATGDIAPGVVNPSTNNTLDMPQTVEELQPIKPQVSQI</sequence>
<evidence type="ECO:0000259" key="12">
    <source>
        <dbReference type="Pfam" id="PF00520"/>
    </source>
</evidence>
<keyword evidence="6" id="KW-0630">Potassium</keyword>
<organism evidence="13 14">
    <name type="scientific">Trichonephila clavata</name>
    <name type="common">Joro spider</name>
    <name type="synonym">Nephila clavata</name>
    <dbReference type="NCBI Taxonomy" id="2740835"/>
    <lineage>
        <taxon>Eukaryota</taxon>
        <taxon>Metazoa</taxon>
        <taxon>Ecdysozoa</taxon>
        <taxon>Arthropoda</taxon>
        <taxon>Chelicerata</taxon>
        <taxon>Arachnida</taxon>
        <taxon>Araneae</taxon>
        <taxon>Araneomorphae</taxon>
        <taxon>Entelegynae</taxon>
        <taxon>Araneoidea</taxon>
        <taxon>Nephilidae</taxon>
        <taxon>Trichonephila</taxon>
    </lineage>
</organism>
<keyword evidence="4 11" id="KW-0812">Transmembrane</keyword>
<dbReference type="SUPFAM" id="SSF81324">
    <property type="entry name" value="Voltage-gated potassium channels"/>
    <property type="match status" value="1"/>
</dbReference>
<dbReference type="GO" id="GO:0005251">
    <property type="term" value="F:delayed rectifier potassium channel activity"/>
    <property type="evidence" value="ECO:0007669"/>
    <property type="project" value="TreeGrafter"/>
</dbReference>
<comment type="subcellular location">
    <subcellularLocation>
        <location evidence="1">Membrane</location>
        <topology evidence="1">Multi-pass membrane protein</topology>
    </subcellularLocation>
</comment>
<dbReference type="Gene3D" id="1.10.287.70">
    <property type="match status" value="1"/>
</dbReference>
<dbReference type="OrthoDB" id="296522at2759"/>
<feature type="domain" description="Ion transport" evidence="12">
    <location>
        <begin position="1"/>
        <end position="122"/>
    </location>
</feature>
<evidence type="ECO:0000256" key="10">
    <source>
        <dbReference type="ARBA" id="ARBA00023303"/>
    </source>
</evidence>
<dbReference type="PRINTS" id="PR01491">
    <property type="entry name" value="KVCHANNEL"/>
</dbReference>
<feature type="transmembrane region" description="Helical" evidence="11">
    <location>
        <begin position="30"/>
        <end position="51"/>
    </location>
</feature>
<comment type="caution">
    <text evidence="13">The sequence shown here is derived from an EMBL/GenBank/DDBJ whole genome shotgun (WGS) entry which is preliminary data.</text>
</comment>
<evidence type="ECO:0000256" key="3">
    <source>
        <dbReference type="ARBA" id="ARBA00022538"/>
    </source>
</evidence>
<dbReference type="AlphaFoldDB" id="A0A8X6FAL8"/>
<dbReference type="Pfam" id="PF00520">
    <property type="entry name" value="Ion_trans"/>
    <property type="match status" value="1"/>
</dbReference>
<keyword evidence="7 11" id="KW-1133">Transmembrane helix</keyword>
<dbReference type="InterPro" id="IPR003968">
    <property type="entry name" value="K_chnl_volt-dep_Kv"/>
</dbReference>
<evidence type="ECO:0000256" key="8">
    <source>
        <dbReference type="ARBA" id="ARBA00023065"/>
    </source>
</evidence>
<accession>A0A8X6FAL8</accession>
<keyword evidence="8" id="KW-0406">Ion transport</keyword>
<evidence type="ECO:0000256" key="11">
    <source>
        <dbReference type="SAM" id="Phobius"/>
    </source>
</evidence>
<dbReference type="PANTHER" id="PTHR11537:SF254">
    <property type="entry name" value="POTASSIUM VOLTAGE-GATED CHANNEL PROTEIN SHAB"/>
    <property type="match status" value="1"/>
</dbReference>
<keyword evidence="9 11" id="KW-0472">Membrane</keyword>
<dbReference type="Proteomes" id="UP000887116">
    <property type="component" value="Unassembled WGS sequence"/>
</dbReference>
<name>A0A8X6FAL8_TRICU</name>
<dbReference type="Gene3D" id="1.10.287.930">
    <property type="entry name" value="Mammalian shaker kv1.2 potassium channel- beta subunit complex"/>
    <property type="match status" value="1"/>
</dbReference>
<evidence type="ECO:0000313" key="13">
    <source>
        <dbReference type="EMBL" id="GFQ74902.1"/>
    </source>
</evidence>
<proteinExistence type="predicted"/>
<dbReference type="PRINTS" id="PR00169">
    <property type="entry name" value="KCHANNEL"/>
</dbReference>
<reference evidence="13" key="1">
    <citation type="submission" date="2020-07" db="EMBL/GenBank/DDBJ databases">
        <title>Multicomponent nature underlies the extraordinary mechanical properties of spider dragline silk.</title>
        <authorList>
            <person name="Kono N."/>
            <person name="Nakamura H."/>
            <person name="Mori M."/>
            <person name="Yoshida Y."/>
            <person name="Ohtoshi R."/>
            <person name="Malay A.D."/>
            <person name="Moran D.A.P."/>
            <person name="Tomita M."/>
            <person name="Numata K."/>
            <person name="Arakawa K."/>
        </authorList>
    </citation>
    <scope>NUCLEOTIDE SEQUENCE</scope>
</reference>
<evidence type="ECO:0000256" key="2">
    <source>
        <dbReference type="ARBA" id="ARBA00022448"/>
    </source>
</evidence>
<keyword evidence="3" id="KW-0633">Potassium transport</keyword>
<evidence type="ECO:0000313" key="14">
    <source>
        <dbReference type="Proteomes" id="UP000887116"/>
    </source>
</evidence>
<keyword evidence="14" id="KW-1185">Reference proteome</keyword>
<dbReference type="GO" id="GO:0001508">
    <property type="term" value="P:action potential"/>
    <property type="evidence" value="ECO:0007669"/>
    <property type="project" value="TreeGrafter"/>
</dbReference>
<dbReference type="PRINTS" id="PR01495">
    <property type="entry name" value="SHABCHANNEL"/>
</dbReference>
<evidence type="ECO:0000256" key="5">
    <source>
        <dbReference type="ARBA" id="ARBA00022826"/>
    </source>
</evidence>
<dbReference type="FunFam" id="1.10.287.70:FF:000034">
    <property type="entry name" value="Potassium voltage-gated channel subfamily B member"/>
    <property type="match status" value="1"/>
</dbReference>
<dbReference type="InterPro" id="IPR005821">
    <property type="entry name" value="Ion_trans_dom"/>
</dbReference>